<comment type="similarity">
    <text evidence="5">Belongs to the NAGSA dehydrogenase family. Type 1 subfamily.</text>
</comment>
<evidence type="ECO:0000313" key="9">
    <source>
        <dbReference type="Proteomes" id="UP000001296"/>
    </source>
</evidence>
<comment type="function">
    <text evidence="5">Catalyzes the NADPH-dependent reduction of N-acetyl-5-glutamyl phosphate to yield N-acetyl-L-glutamate 5-semialdehyde.</text>
</comment>
<keyword evidence="3 5" id="KW-0521">NADP</keyword>
<dbReference type="eggNOG" id="COG0002">
    <property type="taxonomic scope" value="Bacteria"/>
</dbReference>
<gene>
    <name evidence="5" type="primary">argC</name>
    <name evidence="8" type="ordered locus">STHERM_c20030</name>
</gene>
<comment type="pathway">
    <text evidence="5">Amino-acid biosynthesis; L-arginine biosynthesis; N(2)-acetyl-L-ornithine from L-glutamate: step 3/4.</text>
</comment>
<dbReference type="Gene3D" id="3.40.50.720">
    <property type="entry name" value="NAD(P)-binding Rossmann-like Domain"/>
    <property type="match status" value="1"/>
</dbReference>
<dbReference type="RefSeq" id="WP_013314777.1">
    <property type="nucleotide sequence ID" value="NC_014484.1"/>
</dbReference>
<dbReference type="Pfam" id="PF01118">
    <property type="entry name" value="Semialdhyde_dh"/>
    <property type="match status" value="1"/>
</dbReference>
<proteinExistence type="inferred from homology"/>
<dbReference type="PANTHER" id="PTHR32338">
    <property type="entry name" value="N-ACETYL-GAMMA-GLUTAMYL-PHOSPHATE REDUCTASE, CHLOROPLASTIC-RELATED-RELATED"/>
    <property type="match status" value="1"/>
</dbReference>
<dbReference type="InterPro" id="IPR050085">
    <property type="entry name" value="AGPR"/>
</dbReference>
<sequence length="345" mass="37646">MRIAVLGATGYTGMVLMRLLSRHPRVSEIVPVSSSKADSPVAEVDRGLGGAAYTRLSLTDGRYVSLEEAEALSPEVVFSCLPHLASAQACATFVGKALVIDLSADFRLKDPHLFKATYGGEHPAPHLLPRAVYGLAEWNHEKIAQADLVANPGCYPTATLLPLLPLVKEGLVRDTVTVNALSGISGAGRKLADTYLFTERTENMTPYLPGRSHRHLPEMEQEVGAVSSRVRLLFTPHLVPLKQGMLVTTVCTLTREVSDEELRACYQAYYGSRPWVRIIHPSLPETRWVRGTNRCDVSWKREGGHLLLFSAVDNLVKGASGQAVQNMNIRLGFPETEGLPDAGEI</sequence>
<evidence type="ECO:0000256" key="5">
    <source>
        <dbReference type="HAMAP-Rule" id="MF_00150"/>
    </source>
</evidence>
<comment type="subcellular location">
    <subcellularLocation>
        <location evidence="5">Cytoplasm</location>
    </subcellularLocation>
</comment>
<feature type="active site" evidence="5 6">
    <location>
        <position position="154"/>
    </location>
</feature>
<dbReference type="CDD" id="cd17895">
    <property type="entry name" value="AGPR_1_N"/>
    <property type="match status" value="1"/>
</dbReference>
<dbReference type="GO" id="GO:0006526">
    <property type="term" value="P:L-arginine biosynthetic process"/>
    <property type="evidence" value="ECO:0007669"/>
    <property type="project" value="UniProtKB-UniRule"/>
</dbReference>
<comment type="catalytic activity">
    <reaction evidence="5">
        <text>N-acetyl-L-glutamate 5-semialdehyde + phosphate + NADP(+) = N-acetyl-L-glutamyl 5-phosphate + NADPH + H(+)</text>
        <dbReference type="Rhea" id="RHEA:21588"/>
        <dbReference type="ChEBI" id="CHEBI:15378"/>
        <dbReference type="ChEBI" id="CHEBI:29123"/>
        <dbReference type="ChEBI" id="CHEBI:43474"/>
        <dbReference type="ChEBI" id="CHEBI:57783"/>
        <dbReference type="ChEBI" id="CHEBI:57936"/>
        <dbReference type="ChEBI" id="CHEBI:58349"/>
        <dbReference type="EC" id="1.2.1.38"/>
    </reaction>
</comment>
<dbReference type="EC" id="1.2.1.38" evidence="5"/>
<dbReference type="SUPFAM" id="SSF51735">
    <property type="entry name" value="NAD(P)-binding Rossmann-fold domains"/>
    <property type="match status" value="1"/>
</dbReference>
<keyword evidence="1 5" id="KW-0055">Arginine biosynthesis</keyword>
<dbReference type="InterPro" id="IPR000706">
    <property type="entry name" value="AGPR_type-1"/>
</dbReference>
<dbReference type="PROSITE" id="PS01224">
    <property type="entry name" value="ARGC"/>
    <property type="match status" value="1"/>
</dbReference>
<evidence type="ECO:0000259" key="7">
    <source>
        <dbReference type="SMART" id="SM00859"/>
    </source>
</evidence>
<evidence type="ECO:0000256" key="1">
    <source>
        <dbReference type="ARBA" id="ARBA00022571"/>
    </source>
</evidence>
<name>E0RQG2_WINT6</name>
<reference evidence="8 9" key="2">
    <citation type="journal article" date="2010" name="J. Bacteriol.">
        <title>Genome sequence of the polysaccharide-degrading, thermophilic anaerobe Spirochaeta thermophila DSM 6192.</title>
        <authorList>
            <person name="Angelov A."/>
            <person name="Liebl S."/>
            <person name="Ballschmiter M."/>
            <person name="Bomeke M."/>
            <person name="Lehmann R."/>
            <person name="Liesegang H."/>
            <person name="Daniel R."/>
            <person name="Liebl W."/>
        </authorList>
    </citation>
    <scope>NUCLEOTIDE SEQUENCE [LARGE SCALE GENOMIC DNA]</scope>
    <source>
        <strain evidence="9">ATCC 49972 / DSM 6192 / RI 19.B1</strain>
    </source>
</reference>
<dbReference type="SUPFAM" id="SSF55347">
    <property type="entry name" value="Glyceraldehyde-3-phosphate dehydrogenase-like, C-terminal domain"/>
    <property type="match status" value="1"/>
</dbReference>
<dbReference type="NCBIfam" id="TIGR01850">
    <property type="entry name" value="argC"/>
    <property type="match status" value="1"/>
</dbReference>
<dbReference type="InterPro" id="IPR036291">
    <property type="entry name" value="NAD(P)-bd_dom_sf"/>
</dbReference>
<reference key="1">
    <citation type="submission" date="2009-08" db="EMBL/GenBank/DDBJ databases">
        <title>The genome sequence of Spirochaeta thermophila DSM6192.</title>
        <authorList>
            <person name="Angelov A."/>
            <person name="Mientus M."/>
            <person name="Wittenberg S."/>
            <person name="Lehmann R."/>
            <person name="Liesegang H."/>
            <person name="Daniel R."/>
            <person name="Liebl W."/>
        </authorList>
    </citation>
    <scope>NUCLEOTIDE SEQUENCE</scope>
    <source>
        <strain>DSM 6192</strain>
    </source>
</reference>
<evidence type="ECO:0000256" key="6">
    <source>
        <dbReference type="PROSITE-ProRule" id="PRU10010"/>
    </source>
</evidence>
<dbReference type="Proteomes" id="UP000001296">
    <property type="component" value="Chromosome"/>
</dbReference>
<evidence type="ECO:0000256" key="3">
    <source>
        <dbReference type="ARBA" id="ARBA00022857"/>
    </source>
</evidence>
<dbReference type="InterPro" id="IPR000534">
    <property type="entry name" value="Semialdehyde_DH_NAD-bd"/>
</dbReference>
<dbReference type="PaxDb" id="665571-STHERM_c20030"/>
<dbReference type="UniPathway" id="UPA00068">
    <property type="reaction ID" value="UER00108"/>
</dbReference>
<feature type="domain" description="Semialdehyde dehydrogenase NAD-binding" evidence="7">
    <location>
        <begin position="2"/>
        <end position="146"/>
    </location>
</feature>
<dbReference type="CDD" id="cd23934">
    <property type="entry name" value="AGPR_1_C"/>
    <property type="match status" value="1"/>
</dbReference>
<protein>
    <recommendedName>
        <fullName evidence="5">N-acetyl-gamma-glutamyl-phosphate reductase</fullName>
        <shortName evidence="5">AGPR</shortName>
        <ecNumber evidence="5">1.2.1.38</ecNumber>
    </recommendedName>
    <alternativeName>
        <fullName evidence="5">N-acetyl-glutamate semialdehyde dehydrogenase</fullName>
        <shortName evidence="5">NAGSA dehydrogenase</shortName>
    </alternativeName>
</protein>
<dbReference type="InterPro" id="IPR023013">
    <property type="entry name" value="AGPR_AS"/>
</dbReference>
<dbReference type="Pfam" id="PF22698">
    <property type="entry name" value="Semialdhyde_dhC_1"/>
    <property type="match status" value="1"/>
</dbReference>
<dbReference type="PANTHER" id="PTHR32338:SF10">
    <property type="entry name" value="N-ACETYL-GAMMA-GLUTAMYL-PHOSPHATE REDUCTASE, CHLOROPLASTIC-RELATED"/>
    <property type="match status" value="1"/>
</dbReference>
<dbReference type="GO" id="GO:0003942">
    <property type="term" value="F:N-acetyl-gamma-glutamyl-phosphate reductase activity"/>
    <property type="evidence" value="ECO:0007669"/>
    <property type="project" value="UniProtKB-UniRule"/>
</dbReference>
<keyword evidence="5" id="KW-0963">Cytoplasm</keyword>
<dbReference type="HOGENOM" id="CLU_006384_0_1_12"/>
<dbReference type="AlphaFoldDB" id="E0RQG2"/>
<dbReference type="InterPro" id="IPR058924">
    <property type="entry name" value="AGPR_dimerisation_dom"/>
</dbReference>
<dbReference type="GO" id="GO:0051287">
    <property type="term" value="F:NAD binding"/>
    <property type="evidence" value="ECO:0007669"/>
    <property type="project" value="InterPro"/>
</dbReference>
<evidence type="ECO:0000256" key="4">
    <source>
        <dbReference type="ARBA" id="ARBA00023002"/>
    </source>
</evidence>
<accession>E0RQG2</accession>
<dbReference type="SMART" id="SM00859">
    <property type="entry name" value="Semialdhyde_dh"/>
    <property type="match status" value="1"/>
</dbReference>
<evidence type="ECO:0000313" key="8">
    <source>
        <dbReference type="EMBL" id="ADN02938.1"/>
    </source>
</evidence>
<evidence type="ECO:0000256" key="2">
    <source>
        <dbReference type="ARBA" id="ARBA00022605"/>
    </source>
</evidence>
<dbReference type="EMBL" id="CP001698">
    <property type="protein sequence ID" value="ADN02938.1"/>
    <property type="molecule type" value="Genomic_DNA"/>
</dbReference>
<dbReference type="GO" id="GO:0070401">
    <property type="term" value="F:NADP+ binding"/>
    <property type="evidence" value="ECO:0007669"/>
    <property type="project" value="InterPro"/>
</dbReference>
<dbReference type="Gene3D" id="3.30.360.10">
    <property type="entry name" value="Dihydrodipicolinate Reductase, domain 2"/>
    <property type="match status" value="1"/>
</dbReference>
<dbReference type="HAMAP" id="MF_00150">
    <property type="entry name" value="ArgC_type1"/>
    <property type="match status" value="1"/>
</dbReference>
<keyword evidence="4 5" id="KW-0560">Oxidoreductase</keyword>
<keyword evidence="2 5" id="KW-0028">Amino-acid biosynthesis</keyword>
<organism evidence="8 9">
    <name type="scientific">Winmispira thermophila (strain ATCC 49972 / DSM 6192 / RI 19.B1)</name>
    <name type="common">Spirochaeta thermophila</name>
    <dbReference type="NCBI Taxonomy" id="665571"/>
    <lineage>
        <taxon>Bacteria</taxon>
        <taxon>Pseudomonadati</taxon>
        <taxon>Spirochaetota</taxon>
        <taxon>Spirochaetia</taxon>
        <taxon>Winmispirales</taxon>
        <taxon>Winmispiraceae</taxon>
        <taxon>Winmispira</taxon>
    </lineage>
</organism>
<dbReference type="KEGG" id="sta:STHERM_c20030"/>
<dbReference type="GO" id="GO:0005737">
    <property type="term" value="C:cytoplasm"/>
    <property type="evidence" value="ECO:0007669"/>
    <property type="project" value="UniProtKB-SubCell"/>
</dbReference>